<dbReference type="SMART" id="SM00015">
    <property type="entry name" value="IQ"/>
    <property type="match status" value="2"/>
</dbReference>
<dbReference type="Pfam" id="PF00612">
    <property type="entry name" value="IQ"/>
    <property type="match status" value="2"/>
</dbReference>
<evidence type="ECO:0000259" key="8">
    <source>
        <dbReference type="Pfam" id="PF13178"/>
    </source>
</evidence>
<dbReference type="CDD" id="cd23767">
    <property type="entry name" value="IQCD"/>
    <property type="match status" value="1"/>
</dbReference>
<evidence type="ECO:0000256" key="2">
    <source>
        <dbReference type="ARBA" id="ARBA00022490"/>
    </source>
</evidence>
<keyword evidence="3" id="KW-0677">Repeat</keyword>
<dbReference type="GO" id="GO:0005516">
    <property type="term" value="F:calmodulin binding"/>
    <property type="evidence" value="ECO:0007669"/>
    <property type="project" value="UniProtKB-KW"/>
</dbReference>
<evidence type="ECO:0000256" key="7">
    <source>
        <dbReference type="SAM" id="MobiDB-lite"/>
    </source>
</evidence>
<evidence type="ECO:0000256" key="6">
    <source>
        <dbReference type="ARBA" id="ARBA00024378"/>
    </source>
</evidence>
<evidence type="ECO:0000313" key="9">
    <source>
        <dbReference type="EMBL" id="KAH7292169.1"/>
    </source>
</evidence>
<evidence type="ECO:0000256" key="1">
    <source>
        <dbReference type="ARBA" id="ARBA00004496"/>
    </source>
</evidence>
<evidence type="ECO:0000256" key="4">
    <source>
        <dbReference type="ARBA" id="ARBA00022860"/>
    </source>
</evidence>
<dbReference type="Gene3D" id="1.20.5.190">
    <property type="match status" value="1"/>
</dbReference>
<accession>A0A8T2R754</accession>
<reference evidence="9" key="1">
    <citation type="submission" date="2021-08" db="EMBL/GenBank/DDBJ databases">
        <title>WGS assembly of Ceratopteris richardii.</title>
        <authorList>
            <person name="Marchant D.B."/>
            <person name="Chen G."/>
            <person name="Jenkins J."/>
            <person name="Shu S."/>
            <person name="Leebens-Mack J."/>
            <person name="Grimwood J."/>
            <person name="Schmutz J."/>
            <person name="Soltis P."/>
            <person name="Soltis D."/>
            <person name="Chen Z.-H."/>
        </authorList>
    </citation>
    <scope>NUCLEOTIDE SEQUENCE</scope>
    <source>
        <strain evidence="9">Whitten #5841</strain>
        <tissue evidence="9">Leaf</tissue>
    </source>
</reference>
<protein>
    <recommendedName>
        <fullName evidence="8">DUF4005 domain-containing protein</fullName>
    </recommendedName>
</protein>
<feature type="domain" description="DUF4005" evidence="8">
    <location>
        <begin position="388"/>
        <end position="484"/>
    </location>
</feature>
<feature type="region of interest" description="Disordered" evidence="7">
    <location>
        <begin position="361"/>
        <end position="411"/>
    </location>
</feature>
<comment type="similarity">
    <text evidence="5">Belongs to the IQD family.</text>
</comment>
<dbReference type="OrthoDB" id="1923765at2759"/>
<keyword evidence="2" id="KW-0963">Cytoplasm</keyword>
<keyword evidence="10" id="KW-1185">Reference proteome</keyword>
<gene>
    <name evidence="9" type="ORF">KP509_29G054200</name>
</gene>
<organism evidence="9 10">
    <name type="scientific">Ceratopteris richardii</name>
    <name type="common">Triangle waterfern</name>
    <dbReference type="NCBI Taxonomy" id="49495"/>
    <lineage>
        <taxon>Eukaryota</taxon>
        <taxon>Viridiplantae</taxon>
        <taxon>Streptophyta</taxon>
        <taxon>Embryophyta</taxon>
        <taxon>Tracheophyta</taxon>
        <taxon>Polypodiopsida</taxon>
        <taxon>Polypodiidae</taxon>
        <taxon>Polypodiales</taxon>
        <taxon>Pteridineae</taxon>
        <taxon>Pteridaceae</taxon>
        <taxon>Parkerioideae</taxon>
        <taxon>Ceratopteris</taxon>
    </lineage>
</organism>
<evidence type="ECO:0000256" key="3">
    <source>
        <dbReference type="ARBA" id="ARBA00022737"/>
    </source>
</evidence>
<comment type="subunit">
    <text evidence="6">Binds to multiple calmodulin (CaM) in the presence of Ca(2+) and CaM-like proteins.</text>
</comment>
<proteinExistence type="inferred from homology"/>
<keyword evidence="4" id="KW-0112">Calmodulin-binding</keyword>
<dbReference type="PANTHER" id="PTHR32295:SF6">
    <property type="entry name" value="PROTEIN IQ-DOMAIN 18"/>
    <property type="match status" value="1"/>
</dbReference>
<comment type="caution">
    <text evidence="9">The sequence shown here is derived from an EMBL/GenBank/DDBJ whole genome shotgun (WGS) entry which is preliminary data.</text>
</comment>
<feature type="compositionally biased region" description="Low complexity" evidence="7">
    <location>
        <begin position="375"/>
        <end position="395"/>
    </location>
</feature>
<sequence>MGKKGEWFSGVRNAFRLSPKGAAYVEETITDVNTIDNRGNLAKVDKRKVKKEKRRWSFGKPASIDPSREHTGELDTNLAANVNDTDDVTGSAVTSIPVMPTEEARGLSASNTAEIARCKGEVRLPLGSNLRTEERAAIIIQTAFRGYLARRALRALKGVVRLQALIRGHSVRKQAALTLRCMQALVRVQARVRARRVHMSMEGQAVQRQLWQKRQQEIILQEDEVNEHEVQLWDDSIQSKEELEAKRLNKQEAAVKRERALAYAFAHQLWRTSSSQAATDFDKPQWGWSWLERWMAARPWDSRIFEKEHFEDTSSDLRLKATGSESVDPTSFPKIALNKEGLGSAAQDHKAGVPQLTKRLSSVPAHLTSPNCAESQQTSSQTNGGSTTGTAASRRIASKRSRAGSVFDDDESQASFASTFPNYMSSTKSANAKARAASNPKQRLMTDGSNLAARKRLSYPMTRRHDVGATLSTLNSSSAMQSPSLKGNSGSDEIDVPVMSLRETNGVSLHAINVAN</sequence>
<evidence type="ECO:0000313" key="10">
    <source>
        <dbReference type="Proteomes" id="UP000825935"/>
    </source>
</evidence>
<comment type="subcellular location">
    <subcellularLocation>
        <location evidence="1">Cytoplasm</location>
    </subcellularLocation>
</comment>
<dbReference type="AlphaFoldDB" id="A0A8T2R754"/>
<dbReference type="Proteomes" id="UP000825935">
    <property type="component" value="Chromosome 29"/>
</dbReference>
<dbReference type="InterPro" id="IPR000048">
    <property type="entry name" value="IQ_motif_EF-hand-BS"/>
</dbReference>
<dbReference type="EMBL" id="CM035434">
    <property type="protein sequence ID" value="KAH7292169.1"/>
    <property type="molecule type" value="Genomic_DNA"/>
</dbReference>
<dbReference type="Pfam" id="PF13178">
    <property type="entry name" value="DUF4005"/>
    <property type="match status" value="1"/>
</dbReference>
<dbReference type="FunFam" id="1.20.5.190:FF:000062">
    <property type="entry name" value="IQ-domain 11"/>
    <property type="match status" value="1"/>
</dbReference>
<dbReference type="PANTHER" id="PTHR32295">
    <property type="entry name" value="IQ-DOMAIN 5-RELATED"/>
    <property type="match status" value="1"/>
</dbReference>
<dbReference type="PROSITE" id="PS50096">
    <property type="entry name" value="IQ"/>
    <property type="match status" value="2"/>
</dbReference>
<dbReference type="GO" id="GO:0005737">
    <property type="term" value="C:cytoplasm"/>
    <property type="evidence" value="ECO:0007669"/>
    <property type="project" value="UniProtKB-SubCell"/>
</dbReference>
<evidence type="ECO:0000256" key="5">
    <source>
        <dbReference type="ARBA" id="ARBA00024341"/>
    </source>
</evidence>
<name>A0A8T2R754_CERRI</name>
<dbReference type="InterPro" id="IPR025064">
    <property type="entry name" value="DUF4005"/>
</dbReference>